<evidence type="ECO:0000313" key="4">
    <source>
        <dbReference type="Proteomes" id="UP000440041"/>
    </source>
</evidence>
<evidence type="ECO:0000313" key="3">
    <source>
        <dbReference type="EMBL" id="KAB8297503.1"/>
    </source>
</evidence>
<accession>A0A6A2VU85</accession>
<dbReference type="SUPFAM" id="SSF56219">
    <property type="entry name" value="DNase I-like"/>
    <property type="match status" value="1"/>
</dbReference>
<keyword evidence="4" id="KW-1185">Reference proteome</keyword>
<dbReference type="Pfam" id="PF03372">
    <property type="entry name" value="Exo_endo_phos"/>
    <property type="match status" value="1"/>
</dbReference>
<protein>
    <submittedName>
        <fullName evidence="3">Endonuclease/exonuclease/phosphatase</fullName>
    </submittedName>
</protein>
<dbReference type="GO" id="GO:0004527">
    <property type="term" value="F:exonuclease activity"/>
    <property type="evidence" value="ECO:0007669"/>
    <property type="project" value="UniProtKB-KW"/>
</dbReference>
<dbReference type="EMBL" id="WBSO01000008">
    <property type="protein sequence ID" value="KAB8297503.1"/>
    <property type="molecule type" value="Genomic_DNA"/>
</dbReference>
<gene>
    <name evidence="3" type="ORF">DSM100238_1219</name>
</gene>
<keyword evidence="3" id="KW-0540">Nuclease</keyword>
<dbReference type="InterPro" id="IPR005135">
    <property type="entry name" value="Endo/exonuclease/phosphatase"/>
</dbReference>
<keyword evidence="1" id="KW-1133">Transmembrane helix</keyword>
<keyword evidence="1" id="KW-0472">Membrane</keyword>
<dbReference type="Gene3D" id="3.60.10.10">
    <property type="entry name" value="Endonuclease/exonuclease/phosphatase"/>
    <property type="match status" value="1"/>
</dbReference>
<keyword evidence="3" id="KW-0378">Hydrolase</keyword>
<comment type="caution">
    <text evidence="3">The sequence shown here is derived from an EMBL/GenBank/DDBJ whole genome shotgun (WGS) entry which is preliminary data.</text>
</comment>
<keyword evidence="3" id="KW-0269">Exonuclease</keyword>
<keyword evidence="1" id="KW-0812">Transmembrane</keyword>
<sequence>MPLPGSSRQNSAAITQKTVRSCAGNFAFAESPNQETRYGMGDVQQLYDQVDTDQDLYSDWQREDSLRARPFFAFLWLVTLGVLGVMVLRMTPNGLDGKKYIPVVVAFVPWMAGISVIALLCALIGRRRALAVVCTLCLLTQLCWHWGYVWTSDERTHELPAVSSLTGSTTDRYARVMTLNTKNGLADAQQIVRAVREEHVEVLTLQEANAGLLQRLAAAGLGNLLPYSVVAPPSGHDNGGVNVLYTAAQPVSTTTNLIAIEASSVPSACVRMASRTVCFGSVHPFSPRPRNQGLWNSGLDSIAKLQSNARLFVLMGDFNSTWDHASFRFLLGDRFVDAGEQNGSWFHMTYPSNITLFGGRLKVPSLVEIDHIVHDRSVVVGDLETVTIAGSDHKALLGTLDVEQ</sequence>
<keyword evidence="3" id="KW-0255">Endonuclease</keyword>
<feature type="transmembrane region" description="Helical" evidence="1">
    <location>
        <begin position="71"/>
        <end position="88"/>
    </location>
</feature>
<feature type="transmembrane region" description="Helical" evidence="1">
    <location>
        <begin position="100"/>
        <end position="123"/>
    </location>
</feature>
<dbReference type="AlphaFoldDB" id="A0A6A2VU85"/>
<organism evidence="3 4">
    <name type="scientific">Bifidobacterium apri</name>
    <dbReference type="NCBI Taxonomy" id="1769423"/>
    <lineage>
        <taxon>Bacteria</taxon>
        <taxon>Bacillati</taxon>
        <taxon>Actinomycetota</taxon>
        <taxon>Actinomycetes</taxon>
        <taxon>Bifidobacteriales</taxon>
        <taxon>Bifidobacteriaceae</taxon>
        <taxon>Bifidobacterium</taxon>
    </lineage>
</organism>
<dbReference type="GO" id="GO:0004519">
    <property type="term" value="F:endonuclease activity"/>
    <property type="evidence" value="ECO:0007669"/>
    <property type="project" value="UniProtKB-KW"/>
</dbReference>
<dbReference type="InterPro" id="IPR036691">
    <property type="entry name" value="Endo/exonu/phosph_ase_sf"/>
</dbReference>
<proteinExistence type="predicted"/>
<evidence type="ECO:0000256" key="1">
    <source>
        <dbReference type="SAM" id="Phobius"/>
    </source>
</evidence>
<name>A0A6A2VU85_9BIFI</name>
<feature type="transmembrane region" description="Helical" evidence="1">
    <location>
        <begin position="130"/>
        <end position="150"/>
    </location>
</feature>
<evidence type="ECO:0000259" key="2">
    <source>
        <dbReference type="Pfam" id="PF03372"/>
    </source>
</evidence>
<dbReference type="Proteomes" id="UP000440041">
    <property type="component" value="Unassembled WGS sequence"/>
</dbReference>
<feature type="domain" description="Endonuclease/exonuclease/phosphatase" evidence="2">
    <location>
        <begin position="177"/>
        <end position="393"/>
    </location>
</feature>
<reference evidence="3 4" key="1">
    <citation type="submission" date="2019-09" db="EMBL/GenBank/DDBJ databases">
        <title>Characterization of the phylogenetic diversity of two novel species belonging to the genus Bifidobacterium: Bifidobacterium cebidarum sp. nov. and Bifidobacterium leontopitheci sp. nov.</title>
        <authorList>
            <person name="Lugli G.A."/>
            <person name="Duranti S."/>
            <person name="Milani C."/>
            <person name="Turroni F."/>
            <person name="Ventura M."/>
        </authorList>
    </citation>
    <scope>NUCLEOTIDE SEQUENCE [LARGE SCALE GENOMIC DNA]</scope>
    <source>
        <strain evidence="3 4">DSM 100238</strain>
    </source>
</reference>